<evidence type="ECO:0000256" key="1">
    <source>
        <dbReference type="SAM" id="MobiDB-lite"/>
    </source>
</evidence>
<sequence>MELETLRRKLASAHYIHDETLLTTLAVALSLGRPLLIEGAAGVGKTEIAKVMASALDRELVRLQCYEGLDESKALYEWNYQKQLLAIQIQKDRREAGDLTASLFSDEYLLERPLLKSIRSEKPVVLLIDEIDKADEEFEAFLLELLSEMQVTIPEVGTIHARTIPFVVLTSNRARPLSEALRRRCAYVYLTYPDLEKELAILREKLPHVDDRLAAQVAVAVQKLRSNEAILKKPSIAETLDWASALDALGVRELTPDAMRKTAGFVLKNSEDLSAWDEEEQAQAQEQTQESGCSHCAGHGEGQTHG</sequence>
<dbReference type="GO" id="GO:0016887">
    <property type="term" value="F:ATP hydrolysis activity"/>
    <property type="evidence" value="ECO:0007669"/>
    <property type="project" value="InterPro"/>
</dbReference>
<dbReference type="EMBL" id="DVHE01000056">
    <property type="protein sequence ID" value="HIR50997.1"/>
    <property type="molecule type" value="Genomic_DNA"/>
</dbReference>
<organism evidence="3 4">
    <name type="scientific">Candidatus Avoscillospira avicola</name>
    <dbReference type="NCBI Taxonomy" id="2840706"/>
    <lineage>
        <taxon>Bacteria</taxon>
        <taxon>Bacillati</taxon>
        <taxon>Bacillota</taxon>
        <taxon>Clostridia</taxon>
        <taxon>Eubacteriales</taxon>
        <taxon>Oscillospiraceae</taxon>
        <taxon>Oscillospiraceae incertae sedis</taxon>
        <taxon>Candidatus Avoscillospira</taxon>
    </lineage>
</organism>
<accession>A0A9D1DI18</accession>
<evidence type="ECO:0000259" key="2">
    <source>
        <dbReference type="SMART" id="SM00382"/>
    </source>
</evidence>
<dbReference type="CDD" id="cd00009">
    <property type="entry name" value="AAA"/>
    <property type="match status" value="1"/>
</dbReference>
<proteinExistence type="predicted"/>
<protein>
    <submittedName>
        <fullName evidence="3">MoxR family ATPase</fullName>
    </submittedName>
</protein>
<dbReference type="InterPro" id="IPR027417">
    <property type="entry name" value="P-loop_NTPase"/>
</dbReference>
<evidence type="ECO:0000313" key="4">
    <source>
        <dbReference type="Proteomes" id="UP000824239"/>
    </source>
</evidence>
<feature type="domain" description="AAA+ ATPase" evidence="2">
    <location>
        <begin position="31"/>
        <end position="191"/>
    </location>
</feature>
<dbReference type="SUPFAM" id="SSF52540">
    <property type="entry name" value="P-loop containing nucleoside triphosphate hydrolases"/>
    <property type="match status" value="1"/>
</dbReference>
<comment type="caution">
    <text evidence="3">The sequence shown here is derived from an EMBL/GenBank/DDBJ whole genome shotgun (WGS) entry which is preliminary data.</text>
</comment>
<gene>
    <name evidence="3" type="ORF">IAA53_06905</name>
</gene>
<name>A0A9D1DI18_9FIRM</name>
<reference evidence="3" key="1">
    <citation type="submission" date="2020-10" db="EMBL/GenBank/DDBJ databases">
        <authorList>
            <person name="Gilroy R."/>
        </authorList>
    </citation>
    <scope>NUCLEOTIDE SEQUENCE</scope>
    <source>
        <strain evidence="3">ChiBcec15-4380</strain>
    </source>
</reference>
<dbReference type="InterPro" id="IPR011704">
    <property type="entry name" value="ATPase_dyneun-rel_AAA"/>
</dbReference>
<dbReference type="GO" id="GO:0005524">
    <property type="term" value="F:ATP binding"/>
    <property type="evidence" value="ECO:0007669"/>
    <property type="project" value="InterPro"/>
</dbReference>
<dbReference type="InterPro" id="IPR003593">
    <property type="entry name" value="AAA+_ATPase"/>
</dbReference>
<evidence type="ECO:0000313" key="3">
    <source>
        <dbReference type="EMBL" id="HIR50997.1"/>
    </source>
</evidence>
<dbReference type="InterPro" id="IPR050764">
    <property type="entry name" value="CbbQ/NirQ/NorQ/GpvN"/>
</dbReference>
<dbReference type="PANTHER" id="PTHR42759:SF1">
    <property type="entry name" value="MAGNESIUM-CHELATASE SUBUNIT CHLD"/>
    <property type="match status" value="1"/>
</dbReference>
<dbReference type="Proteomes" id="UP000824239">
    <property type="component" value="Unassembled WGS sequence"/>
</dbReference>
<dbReference type="Pfam" id="PF07728">
    <property type="entry name" value="AAA_5"/>
    <property type="match status" value="1"/>
</dbReference>
<reference evidence="3" key="2">
    <citation type="journal article" date="2021" name="PeerJ">
        <title>Extensive microbial diversity within the chicken gut microbiome revealed by metagenomics and culture.</title>
        <authorList>
            <person name="Gilroy R."/>
            <person name="Ravi A."/>
            <person name="Getino M."/>
            <person name="Pursley I."/>
            <person name="Horton D.L."/>
            <person name="Alikhan N.F."/>
            <person name="Baker D."/>
            <person name="Gharbi K."/>
            <person name="Hall N."/>
            <person name="Watson M."/>
            <person name="Adriaenssens E.M."/>
            <person name="Foster-Nyarko E."/>
            <person name="Jarju S."/>
            <person name="Secka A."/>
            <person name="Antonio M."/>
            <person name="Oren A."/>
            <person name="Chaudhuri R.R."/>
            <person name="La Ragione R."/>
            <person name="Hildebrand F."/>
            <person name="Pallen M.J."/>
        </authorList>
    </citation>
    <scope>NUCLEOTIDE SEQUENCE</scope>
    <source>
        <strain evidence="3">ChiBcec15-4380</strain>
    </source>
</reference>
<dbReference type="SMART" id="SM00382">
    <property type="entry name" value="AAA"/>
    <property type="match status" value="1"/>
</dbReference>
<dbReference type="PANTHER" id="PTHR42759">
    <property type="entry name" value="MOXR FAMILY PROTEIN"/>
    <property type="match status" value="1"/>
</dbReference>
<feature type="region of interest" description="Disordered" evidence="1">
    <location>
        <begin position="286"/>
        <end position="306"/>
    </location>
</feature>
<dbReference type="Gene3D" id="3.40.50.300">
    <property type="entry name" value="P-loop containing nucleotide triphosphate hydrolases"/>
    <property type="match status" value="1"/>
</dbReference>
<dbReference type="AlphaFoldDB" id="A0A9D1DI18"/>